<organism evidence="1 2">
    <name type="scientific">Spodoptera exigua</name>
    <name type="common">Beet armyworm</name>
    <name type="synonym">Noctua fulgens</name>
    <dbReference type="NCBI Taxonomy" id="7107"/>
    <lineage>
        <taxon>Eukaryota</taxon>
        <taxon>Metazoa</taxon>
        <taxon>Ecdysozoa</taxon>
        <taxon>Arthropoda</taxon>
        <taxon>Hexapoda</taxon>
        <taxon>Insecta</taxon>
        <taxon>Pterygota</taxon>
        <taxon>Neoptera</taxon>
        <taxon>Endopterygota</taxon>
        <taxon>Lepidoptera</taxon>
        <taxon>Glossata</taxon>
        <taxon>Ditrysia</taxon>
        <taxon>Noctuoidea</taxon>
        <taxon>Noctuidae</taxon>
        <taxon>Amphipyrinae</taxon>
        <taxon>Spodoptera</taxon>
    </lineage>
</organism>
<protein>
    <submittedName>
        <fullName evidence="1">Uncharacterized protein</fullName>
    </submittedName>
</protein>
<gene>
    <name evidence="1" type="ORF">HW555_004780</name>
</gene>
<evidence type="ECO:0000313" key="1">
    <source>
        <dbReference type="EMBL" id="KAF9418350.1"/>
    </source>
</evidence>
<accession>A0A835GJJ8</accession>
<name>A0A835GJJ8_SPOEX</name>
<dbReference type="EMBL" id="JACKWZ010000056">
    <property type="protein sequence ID" value="KAF9418350.1"/>
    <property type="molecule type" value="Genomic_DNA"/>
</dbReference>
<proteinExistence type="predicted"/>
<keyword evidence="2" id="KW-1185">Reference proteome</keyword>
<sequence length="155" mass="16965">MNRHLAEMVEGVGEFPRGVQLAQAHHAVRAVAHTTVRVVHTYHMNINFEREKSSRHGSGKVEQSNSCGRLPRTFSVNIRVVGTSAKGTAPLASSQHRTPNEYISSGLSHMRLVLSASGGGSWCRCRCLRPRTINEAALRSPDRRTPPFAPTSTLA</sequence>
<dbReference type="Proteomes" id="UP000648187">
    <property type="component" value="Unassembled WGS sequence"/>
</dbReference>
<dbReference type="AlphaFoldDB" id="A0A835GJJ8"/>
<evidence type="ECO:0000313" key="2">
    <source>
        <dbReference type="Proteomes" id="UP000648187"/>
    </source>
</evidence>
<reference evidence="1" key="1">
    <citation type="submission" date="2020-08" db="EMBL/GenBank/DDBJ databases">
        <title>Spodoptera exigua strain:BAW_Kor-Di-RS1 Genome sequencing and assembly.</title>
        <authorList>
            <person name="Kim J."/>
            <person name="Nam H.Y."/>
            <person name="Kwon M."/>
            <person name="Choi J.H."/>
            <person name="Cho S.R."/>
            <person name="Kim G.-H."/>
        </authorList>
    </citation>
    <scope>NUCLEOTIDE SEQUENCE</scope>
    <source>
        <strain evidence="1">BAW_Kor-Di-RS1</strain>
        <tissue evidence="1">Whole-body</tissue>
    </source>
</reference>
<comment type="caution">
    <text evidence="1">The sequence shown here is derived from an EMBL/GenBank/DDBJ whole genome shotgun (WGS) entry which is preliminary data.</text>
</comment>